<reference evidence="1" key="1">
    <citation type="submission" date="2021-06" db="EMBL/GenBank/DDBJ databases">
        <authorList>
            <person name="Kallberg Y."/>
            <person name="Tangrot J."/>
            <person name="Rosling A."/>
        </authorList>
    </citation>
    <scope>NUCLEOTIDE SEQUENCE</scope>
    <source>
        <strain evidence="1">MA461A</strain>
    </source>
</reference>
<feature type="non-terminal residue" evidence="1">
    <location>
        <position position="228"/>
    </location>
</feature>
<evidence type="ECO:0000313" key="2">
    <source>
        <dbReference type="Proteomes" id="UP000789920"/>
    </source>
</evidence>
<feature type="non-terminal residue" evidence="1">
    <location>
        <position position="1"/>
    </location>
</feature>
<gene>
    <name evidence="1" type="ORF">RPERSI_LOCUS31986</name>
</gene>
<comment type="caution">
    <text evidence="1">The sequence shown here is derived from an EMBL/GenBank/DDBJ whole genome shotgun (WGS) entry which is preliminary data.</text>
</comment>
<dbReference type="EMBL" id="CAJVQC010131230">
    <property type="protein sequence ID" value="CAG8841683.1"/>
    <property type="molecule type" value="Genomic_DNA"/>
</dbReference>
<organism evidence="1 2">
    <name type="scientific">Racocetra persica</name>
    <dbReference type="NCBI Taxonomy" id="160502"/>
    <lineage>
        <taxon>Eukaryota</taxon>
        <taxon>Fungi</taxon>
        <taxon>Fungi incertae sedis</taxon>
        <taxon>Mucoromycota</taxon>
        <taxon>Glomeromycotina</taxon>
        <taxon>Glomeromycetes</taxon>
        <taxon>Diversisporales</taxon>
        <taxon>Gigasporaceae</taxon>
        <taxon>Racocetra</taxon>
    </lineage>
</organism>
<name>A0ACA9SL68_9GLOM</name>
<protein>
    <submittedName>
        <fullName evidence="1">11708_t:CDS:1</fullName>
    </submittedName>
</protein>
<sequence>DDSGKISKLTNNNISLSSSNSNTNSFIITTVPTITGGYAILSVNSSSINNASTLTTRGGLYINVIPYNQSTTTDQVLLYQITLPNIIFLGLYCDIAPNSIGYICIIEVNYNSQLNYIKVHFLTSQSVISVKTLSSIPDISAIDLVSQSIGMQAMKFGGYIYYTMAKNLSYFIWPYDENDQMLTRLGPFYANNFSANTVYNHINQNNLNAAVSIMNDNTYIIASNTNNQ</sequence>
<proteinExistence type="predicted"/>
<dbReference type="Proteomes" id="UP000789920">
    <property type="component" value="Unassembled WGS sequence"/>
</dbReference>
<evidence type="ECO:0000313" key="1">
    <source>
        <dbReference type="EMBL" id="CAG8841683.1"/>
    </source>
</evidence>
<keyword evidence="2" id="KW-1185">Reference proteome</keyword>
<accession>A0ACA9SL68</accession>